<dbReference type="EMBL" id="BONZ01000090">
    <property type="protein sequence ID" value="GIH20225.1"/>
    <property type="molecule type" value="Genomic_DNA"/>
</dbReference>
<protein>
    <submittedName>
        <fullName evidence="1">Uncharacterized protein</fullName>
    </submittedName>
</protein>
<evidence type="ECO:0000313" key="2">
    <source>
        <dbReference type="Proteomes" id="UP000642748"/>
    </source>
</evidence>
<comment type="caution">
    <text evidence="1">The sequence shown here is derived from an EMBL/GenBank/DDBJ whole genome shotgun (WGS) entry which is preliminary data.</text>
</comment>
<sequence length="92" mass="10500">MLRFNEETGAYHEAVVTHRALFRCHGRPKHDSRTSRNNCVYRSRNATASLVGLTNWRSAQSANASPQAATLRARAPVTRFPRLQQRRAPPWD</sequence>
<dbReference type="AlphaFoldDB" id="A0A8J3R2L2"/>
<keyword evidence="2" id="KW-1185">Reference proteome</keyword>
<evidence type="ECO:0000313" key="1">
    <source>
        <dbReference type="EMBL" id="GIH20225.1"/>
    </source>
</evidence>
<dbReference type="Proteomes" id="UP000642748">
    <property type="component" value="Unassembled WGS sequence"/>
</dbReference>
<proteinExistence type="predicted"/>
<organism evidence="1 2">
    <name type="scientific">Rugosimonospora africana</name>
    <dbReference type="NCBI Taxonomy" id="556532"/>
    <lineage>
        <taxon>Bacteria</taxon>
        <taxon>Bacillati</taxon>
        <taxon>Actinomycetota</taxon>
        <taxon>Actinomycetes</taxon>
        <taxon>Micromonosporales</taxon>
        <taxon>Micromonosporaceae</taxon>
        <taxon>Rugosimonospora</taxon>
    </lineage>
</organism>
<gene>
    <name evidence="1" type="ORF">Raf01_83970</name>
</gene>
<accession>A0A8J3R2L2</accession>
<reference evidence="1" key="1">
    <citation type="submission" date="2021-01" db="EMBL/GenBank/DDBJ databases">
        <title>Whole genome shotgun sequence of Rugosimonospora africana NBRC 104875.</title>
        <authorList>
            <person name="Komaki H."/>
            <person name="Tamura T."/>
        </authorList>
    </citation>
    <scope>NUCLEOTIDE SEQUENCE</scope>
    <source>
        <strain evidence="1">NBRC 104875</strain>
    </source>
</reference>
<name>A0A8J3R2L2_9ACTN</name>